<dbReference type="InParanoid" id="A0A1Y5T8U4"/>
<dbReference type="PRINTS" id="PR00368">
    <property type="entry name" value="FADPNR"/>
</dbReference>
<dbReference type="EMBL" id="FWFR01000002">
    <property type="protein sequence ID" value="SLN56601.1"/>
    <property type="molecule type" value="Genomic_DNA"/>
</dbReference>
<keyword evidence="18" id="KW-1185">Reference proteome</keyword>
<name>A0A1Y5T8U4_9PROT</name>
<dbReference type="Proteomes" id="UP000193200">
    <property type="component" value="Unassembled WGS sequence"/>
</dbReference>
<dbReference type="PANTHER" id="PTHR42737:SF2">
    <property type="entry name" value="GLUTATHIONE REDUCTASE"/>
    <property type="match status" value="1"/>
</dbReference>
<dbReference type="InterPro" id="IPR046952">
    <property type="entry name" value="GSHR/TRXR-like"/>
</dbReference>
<dbReference type="InterPro" id="IPR001100">
    <property type="entry name" value="Pyr_nuc-diS_OxRdtase"/>
</dbReference>
<dbReference type="FunCoup" id="A0A1Y5T8U4">
    <property type="interactions" value="478"/>
</dbReference>
<evidence type="ECO:0000256" key="10">
    <source>
        <dbReference type="PIRSR" id="PIRSR000350-2"/>
    </source>
</evidence>
<dbReference type="Gene3D" id="3.30.390.30">
    <property type="match status" value="1"/>
</dbReference>
<evidence type="ECO:0000256" key="5">
    <source>
        <dbReference type="ARBA" id="ARBA00022857"/>
    </source>
</evidence>
<dbReference type="SUPFAM" id="SSF55424">
    <property type="entry name" value="FAD/NAD-linked reductases, dimerisation (C-terminal) domain"/>
    <property type="match status" value="1"/>
</dbReference>
<keyword evidence="3 13" id="KW-0285">Flavoprotein</keyword>
<dbReference type="GO" id="GO:0045454">
    <property type="term" value="P:cell redox homeostasis"/>
    <property type="evidence" value="ECO:0007669"/>
    <property type="project" value="InterPro"/>
</dbReference>
<evidence type="ECO:0000256" key="2">
    <source>
        <dbReference type="ARBA" id="ARBA00011738"/>
    </source>
</evidence>
<reference evidence="17 18" key="1">
    <citation type="submission" date="2017-03" db="EMBL/GenBank/DDBJ databases">
        <authorList>
            <person name="Afonso C.L."/>
            <person name="Miller P.J."/>
            <person name="Scott M.A."/>
            <person name="Spackman E."/>
            <person name="Goraichik I."/>
            <person name="Dimitrov K.M."/>
            <person name="Suarez D.L."/>
            <person name="Swayne D.E."/>
        </authorList>
    </citation>
    <scope>NUCLEOTIDE SEQUENCE [LARGE SCALE GENOMIC DNA]</scope>
    <source>
        <strain evidence="17 18">CECT 7691</strain>
    </source>
</reference>
<evidence type="ECO:0000256" key="1">
    <source>
        <dbReference type="ARBA" id="ARBA00007532"/>
    </source>
</evidence>
<comment type="subunit">
    <text evidence="2">Homodimer.</text>
</comment>
<keyword evidence="5 14" id="KW-0521">NADP</keyword>
<evidence type="ECO:0000256" key="4">
    <source>
        <dbReference type="ARBA" id="ARBA00022827"/>
    </source>
</evidence>
<feature type="binding site" evidence="11">
    <location>
        <position position="51"/>
    </location>
    <ligand>
        <name>FAD</name>
        <dbReference type="ChEBI" id="CHEBI:57692"/>
    </ligand>
</feature>
<evidence type="ECO:0000313" key="17">
    <source>
        <dbReference type="EMBL" id="SLN56601.1"/>
    </source>
</evidence>
<dbReference type="GO" id="GO:0050660">
    <property type="term" value="F:flavin adenine dinucleotide binding"/>
    <property type="evidence" value="ECO:0007669"/>
    <property type="project" value="InterPro"/>
</dbReference>
<evidence type="ECO:0000256" key="14">
    <source>
        <dbReference type="RuleBase" id="RU365040"/>
    </source>
</evidence>
<comment type="catalytic activity">
    <reaction evidence="9 14">
        <text>2 glutathione + NADP(+) = glutathione disulfide + NADPH + H(+)</text>
        <dbReference type="Rhea" id="RHEA:11740"/>
        <dbReference type="ChEBI" id="CHEBI:15378"/>
        <dbReference type="ChEBI" id="CHEBI:57783"/>
        <dbReference type="ChEBI" id="CHEBI:57925"/>
        <dbReference type="ChEBI" id="CHEBI:58297"/>
        <dbReference type="ChEBI" id="CHEBI:58349"/>
        <dbReference type="EC" id="1.8.1.7"/>
    </reaction>
</comment>
<evidence type="ECO:0000256" key="7">
    <source>
        <dbReference type="ARBA" id="ARBA00023157"/>
    </source>
</evidence>
<feature type="binding site" evidence="11">
    <location>
        <position position="302"/>
    </location>
    <ligand>
        <name>FAD</name>
        <dbReference type="ChEBI" id="CHEBI:57692"/>
    </ligand>
</feature>
<gene>
    <name evidence="17" type="primary">garB</name>
    <name evidence="17" type="ORF">OCH7691_02463</name>
</gene>
<dbReference type="FunFam" id="3.50.50.60:FF:000051">
    <property type="entry name" value="Glutathione reductase"/>
    <property type="match status" value="1"/>
</dbReference>
<evidence type="ECO:0000256" key="13">
    <source>
        <dbReference type="RuleBase" id="RU003691"/>
    </source>
</evidence>
<sequence length="458" mass="49331">MTYDYDLFVIGGGSGGVRAARVSSAFGARVALAEEYRVGGTCVIRGCVPKKMLVYASHYHEDFEDAAAYGWTVPKASHDWSVLIANKDKEIDRLNGIYKQILERNNVTFHESRATLEDAHTIRLADGRRFTAERILIATGGAPTVPAIPGIEHAITSNEAFHLDEMPERIAIVGGGYIAVEFAGIFNGLGAKTVQFYRGDKLLRGFDEDVRDHLTQEIVKKGVVLHLGANPAKIERGDNGLLVTGEDGSVLETDAIMYATGRAPNTQGLGLEKAGVETRANGAVIVDEYSRTSAENIYAVGDVTDRLALTPVAIHEAMAFADTVYGGRPRVFHHMNVASAVFSQPQVGTVGLGEAEARRRYGEIDVYKSSFRALKHTLTLRDEKSFVKLLVDAQNDRVVGVHVIGDSAAEIIQGIAVAVTCGATKAQFDATVGVHPTLAEELVTLREKVVTPAAKAAE</sequence>
<keyword evidence="8 13" id="KW-0676">Redox-active center</keyword>
<dbReference type="PIRSF" id="PIRSF000350">
    <property type="entry name" value="Mercury_reductase_MerA"/>
    <property type="match status" value="1"/>
</dbReference>
<dbReference type="NCBIfam" id="NF004776">
    <property type="entry name" value="PRK06116.1"/>
    <property type="match status" value="1"/>
</dbReference>
<dbReference type="GO" id="GO:0050661">
    <property type="term" value="F:NADP binding"/>
    <property type="evidence" value="ECO:0007669"/>
    <property type="project" value="InterPro"/>
</dbReference>
<dbReference type="InterPro" id="IPR006324">
    <property type="entry name" value="GSHR"/>
</dbReference>
<feature type="binding site" evidence="11">
    <location>
        <begin position="174"/>
        <end position="181"/>
    </location>
    <ligand>
        <name>NAD(+)</name>
        <dbReference type="ChEBI" id="CHEBI:57540"/>
    </ligand>
</feature>
<dbReference type="OrthoDB" id="9776382at2"/>
<evidence type="ECO:0000256" key="12">
    <source>
        <dbReference type="PIRSR" id="PIRSR000350-4"/>
    </source>
</evidence>
<dbReference type="SUPFAM" id="SSF51905">
    <property type="entry name" value="FAD/NAD(P)-binding domain"/>
    <property type="match status" value="1"/>
</dbReference>
<dbReference type="InterPro" id="IPR023753">
    <property type="entry name" value="FAD/NAD-binding_dom"/>
</dbReference>
<dbReference type="GO" id="GO:0034599">
    <property type="term" value="P:cellular response to oxidative stress"/>
    <property type="evidence" value="ECO:0007669"/>
    <property type="project" value="TreeGrafter"/>
</dbReference>
<proteinExistence type="inferred from homology"/>
<dbReference type="PANTHER" id="PTHR42737">
    <property type="entry name" value="GLUTATHIONE REDUCTASE"/>
    <property type="match status" value="1"/>
</dbReference>
<dbReference type="GO" id="GO:0004362">
    <property type="term" value="F:glutathione-disulfide reductase (NADPH) activity"/>
    <property type="evidence" value="ECO:0007669"/>
    <property type="project" value="UniProtKB-EC"/>
</dbReference>
<organism evidence="17 18">
    <name type="scientific">Oceanibacterium hippocampi</name>
    <dbReference type="NCBI Taxonomy" id="745714"/>
    <lineage>
        <taxon>Bacteria</taxon>
        <taxon>Pseudomonadati</taxon>
        <taxon>Pseudomonadota</taxon>
        <taxon>Alphaproteobacteria</taxon>
        <taxon>Sneathiellales</taxon>
        <taxon>Sneathiellaceae</taxon>
        <taxon>Oceanibacterium</taxon>
    </lineage>
</organism>
<comment type="similarity">
    <text evidence="1 13">Belongs to the class-I pyridine nucleotide-disulfide oxidoreductase family.</text>
</comment>
<dbReference type="AlphaFoldDB" id="A0A1Y5T8U4"/>
<evidence type="ECO:0000313" key="18">
    <source>
        <dbReference type="Proteomes" id="UP000193200"/>
    </source>
</evidence>
<keyword evidence="6 13" id="KW-0560">Oxidoreductase</keyword>
<evidence type="ECO:0000256" key="11">
    <source>
        <dbReference type="PIRSR" id="PIRSR000350-3"/>
    </source>
</evidence>
<keyword evidence="4 11" id="KW-0274">FAD</keyword>
<dbReference type="PRINTS" id="PR00411">
    <property type="entry name" value="PNDRDTASEI"/>
</dbReference>
<keyword evidence="7" id="KW-1015">Disulfide bond</keyword>
<feature type="domain" description="FAD/NAD(P)-binding" evidence="16">
    <location>
        <begin position="5"/>
        <end position="317"/>
    </location>
</feature>
<dbReference type="InterPro" id="IPR036188">
    <property type="entry name" value="FAD/NAD-bd_sf"/>
</dbReference>
<dbReference type="Pfam" id="PF02852">
    <property type="entry name" value="Pyr_redox_dim"/>
    <property type="match status" value="1"/>
</dbReference>
<dbReference type="Gene3D" id="3.50.50.60">
    <property type="entry name" value="FAD/NAD(P)-binding domain"/>
    <property type="match status" value="2"/>
</dbReference>
<keyword evidence="11" id="KW-0520">NAD</keyword>
<dbReference type="NCBIfam" id="TIGR01424">
    <property type="entry name" value="gluta_reduc_2"/>
    <property type="match status" value="1"/>
</dbReference>
<dbReference type="InterPro" id="IPR004099">
    <property type="entry name" value="Pyr_nucl-diS_OxRdtase_dimer"/>
</dbReference>
<dbReference type="Pfam" id="PF07992">
    <property type="entry name" value="Pyr_redox_2"/>
    <property type="match status" value="1"/>
</dbReference>
<dbReference type="PROSITE" id="PS00076">
    <property type="entry name" value="PYRIDINE_REDOX_1"/>
    <property type="match status" value="1"/>
</dbReference>
<feature type="disulfide bond" description="Redox-active" evidence="12">
    <location>
        <begin position="42"/>
        <end position="47"/>
    </location>
</feature>
<evidence type="ECO:0000256" key="8">
    <source>
        <dbReference type="ARBA" id="ARBA00023284"/>
    </source>
</evidence>
<evidence type="ECO:0000259" key="15">
    <source>
        <dbReference type="Pfam" id="PF02852"/>
    </source>
</evidence>
<dbReference type="RefSeq" id="WP_085883816.1">
    <property type="nucleotide sequence ID" value="NZ_FWFR01000002.1"/>
</dbReference>
<dbReference type="InterPro" id="IPR012999">
    <property type="entry name" value="Pyr_OxRdtase_I_AS"/>
</dbReference>
<evidence type="ECO:0000259" key="16">
    <source>
        <dbReference type="Pfam" id="PF07992"/>
    </source>
</evidence>
<dbReference type="EC" id="1.8.1.7" evidence="14"/>
<comment type="function">
    <text evidence="14">Catalyzes the reduction of glutathione disulfide (GSSG) to reduced glutathione (GSH).</text>
</comment>
<evidence type="ECO:0000256" key="9">
    <source>
        <dbReference type="ARBA" id="ARBA00049142"/>
    </source>
</evidence>
<keyword evidence="11" id="KW-0547">Nucleotide-binding</keyword>
<protein>
    <recommendedName>
        <fullName evidence="14">Glutathione reductase</fullName>
        <shortName evidence="14">GRase</shortName>
        <ecNumber evidence="14">1.8.1.7</ecNumber>
    </recommendedName>
</protein>
<evidence type="ECO:0000256" key="3">
    <source>
        <dbReference type="ARBA" id="ARBA00022630"/>
    </source>
</evidence>
<accession>A0A1Y5T8U4</accession>
<feature type="active site" description="Proton acceptor" evidence="10">
    <location>
        <position position="435"/>
    </location>
</feature>
<dbReference type="GO" id="GO:0006749">
    <property type="term" value="P:glutathione metabolic process"/>
    <property type="evidence" value="ECO:0007669"/>
    <property type="project" value="InterPro"/>
</dbReference>
<evidence type="ECO:0000256" key="6">
    <source>
        <dbReference type="ARBA" id="ARBA00023002"/>
    </source>
</evidence>
<dbReference type="GO" id="GO:0005829">
    <property type="term" value="C:cytosol"/>
    <property type="evidence" value="ECO:0007669"/>
    <property type="project" value="TreeGrafter"/>
</dbReference>
<dbReference type="InterPro" id="IPR016156">
    <property type="entry name" value="FAD/NAD-linked_Rdtase_dimer_sf"/>
</dbReference>
<comment type="cofactor">
    <cofactor evidence="11">
        <name>FAD</name>
        <dbReference type="ChEBI" id="CHEBI:57692"/>
    </cofactor>
    <text evidence="11">Binds 1 FAD per subunit.</text>
</comment>
<feature type="binding site" evidence="11">
    <location>
        <position position="261"/>
    </location>
    <ligand>
        <name>NAD(+)</name>
        <dbReference type="ChEBI" id="CHEBI:57540"/>
    </ligand>
</feature>
<feature type="domain" description="Pyridine nucleotide-disulphide oxidoreductase dimerisation" evidence="15">
    <location>
        <begin position="337"/>
        <end position="445"/>
    </location>
</feature>